<feature type="signal peptide" evidence="1">
    <location>
        <begin position="1"/>
        <end position="22"/>
    </location>
</feature>
<dbReference type="AlphaFoldDB" id="A0A0E1X3C6"/>
<dbReference type="HOGENOM" id="CLU_047910_1_0_5"/>
<proteinExistence type="predicted"/>
<evidence type="ECO:0000313" key="3">
    <source>
        <dbReference type="EMBL" id="EEZ30651.1"/>
    </source>
</evidence>
<organism evidence="3">
    <name type="scientific">Brucella pinnipedialis M292/94/1</name>
    <dbReference type="NCBI Taxonomy" id="520462"/>
    <lineage>
        <taxon>Bacteria</taxon>
        <taxon>Pseudomonadati</taxon>
        <taxon>Pseudomonadota</taxon>
        <taxon>Alphaproteobacteria</taxon>
        <taxon>Hyphomicrobiales</taxon>
        <taxon>Brucellaceae</taxon>
        <taxon>Brucella/Ochrobactrum group</taxon>
        <taxon>Brucella</taxon>
    </lineage>
</organism>
<evidence type="ECO:0000259" key="2">
    <source>
        <dbReference type="Pfam" id="PF11412"/>
    </source>
</evidence>
<dbReference type="Pfam" id="PF11412">
    <property type="entry name" value="DsbD_N"/>
    <property type="match status" value="1"/>
</dbReference>
<name>A0A0E1X3C6_9HYPH</name>
<protein>
    <recommendedName>
        <fullName evidence="2">Thiol:disulfide interchange protein DsbD N-terminal domain-containing protein</fullName>
    </recommendedName>
</protein>
<dbReference type="RefSeq" id="WP_002963637.1">
    <property type="nucleotide sequence ID" value="NZ_EQ999546.1"/>
</dbReference>
<feature type="chain" id="PRO_5002389067" description="Thiol:disulfide interchange protein DsbD N-terminal domain-containing protein" evidence="1">
    <location>
        <begin position="23"/>
        <end position="266"/>
    </location>
</feature>
<keyword evidence="1" id="KW-0732">Signal</keyword>
<dbReference type="InterPro" id="IPR028250">
    <property type="entry name" value="DsbDN"/>
</dbReference>
<dbReference type="EMBL" id="EQ999546">
    <property type="protein sequence ID" value="EEZ30651.1"/>
    <property type="molecule type" value="Genomic_DNA"/>
</dbReference>
<dbReference type="Proteomes" id="UP000004659">
    <property type="component" value="Unassembled WGS sequence"/>
</dbReference>
<reference evidence="3" key="1">
    <citation type="submission" date="2009-01" db="EMBL/GenBank/DDBJ databases">
        <title>The Genome Sequence of Brucella pinnipedialis M292/94/1.</title>
        <authorList>
            <consortium name="The Broad Institute Genome Sequencing Platform"/>
            <person name="Ward D."/>
            <person name="Young S.K."/>
            <person name="Kodira C.D."/>
            <person name="Zeng Q."/>
            <person name="Koehrsen M."/>
            <person name="Alvarado L."/>
            <person name="Berlin A."/>
            <person name="Borenstein D."/>
            <person name="Chen Z."/>
            <person name="Engels R."/>
            <person name="Freedman E."/>
            <person name="Gellesch M."/>
            <person name="Goldberg J."/>
            <person name="Griggs A."/>
            <person name="Gujja S."/>
            <person name="Heiman D."/>
            <person name="Hepburn T."/>
            <person name="Howarth C."/>
            <person name="Jen D."/>
            <person name="Larson L."/>
            <person name="Lewis B."/>
            <person name="Mehta T."/>
            <person name="Park D."/>
            <person name="Pearson M."/>
            <person name="Roberts A."/>
            <person name="Saif S."/>
            <person name="Shea T."/>
            <person name="Shenoy N."/>
            <person name="Sisk P."/>
            <person name="Stolte C."/>
            <person name="Sykes S."/>
            <person name="Walk T."/>
            <person name="White J."/>
            <person name="Yandava C."/>
            <person name="Whatmore A.M."/>
            <person name="Perrett L.L."/>
            <person name="O'Callaghan D."/>
            <person name="Nusbaum C."/>
            <person name="Galagan J."/>
            <person name="Birren B."/>
        </authorList>
    </citation>
    <scope>NUCLEOTIDE SEQUENCE [LARGE SCALE GENOMIC DNA]</scope>
    <source>
        <strain evidence="3">M292/94/1</strain>
    </source>
</reference>
<evidence type="ECO:0000256" key="1">
    <source>
        <dbReference type="SAM" id="SignalP"/>
    </source>
</evidence>
<accession>A0A0E1X3C6</accession>
<dbReference type="GeneID" id="93017078"/>
<feature type="domain" description="Thiol:disulfide interchange protein DsbD N-terminal" evidence="2">
    <location>
        <begin position="49"/>
        <end position="147"/>
    </location>
</feature>
<gene>
    <name evidence="3" type="ORF">BALG_00770</name>
</gene>
<sequence length="266" mass="28216">MKICTSILAPFILAVLAIPAQASTSAWTETPGGRVRVVIEGGDPAITGKQEVRGALQIELRPGWKTYWRNPGDAGVPPQISIEGDAKAQIAFPAPVRFAGDEEGGIGYKKPVSLPVTFHIEPGGKRLKGHAFLGMCENICVPVLAEFDFPLDADRQKSSSENLAARTVVETAFAQLPAPASPDFGVSAVKHDKDEAIFDVALPDPNAPAELFVASDTVNLSAPVSVEDGKASQRFIAKMQGKTKDAVIDYTIVQNGKAVSGRLELD</sequence>